<gene>
    <name evidence="1" type="ORF">M9458_045570</name>
</gene>
<evidence type="ECO:0000313" key="1">
    <source>
        <dbReference type="EMBL" id="KAL0157494.1"/>
    </source>
</evidence>
<reference evidence="1 2" key="1">
    <citation type="submission" date="2024-05" db="EMBL/GenBank/DDBJ databases">
        <title>Genome sequencing and assembly of Indian major carp, Cirrhinus mrigala (Hamilton, 1822).</title>
        <authorList>
            <person name="Mohindra V."/>
            <person name="Chowdhury L.M."/>
            <person name="Lal K."/>
            <person name="Jena J.K."/>
        </authorList>
    </citation>
    <scope>NUCLEOTIDE SEQUENCE [LARGE SCALE GENOMIC DNA]</scope>
    <source>
        <strain evidence="1">CM1030</strain>
        <tissue evidence="1">Blood</tissue>
    </source>
</reference>
<feature type="non-terminal residue" evidence="1">
    <location>
        <position position="81"/>
    </location>
</feature>
<protein>
    <submittedName>
        <fullName evidence="1">Uncharacterized protein</fullName>
    </submittedName>
</protein>
<dbReference type="AlphaFoldDB" id="A0ABD0N7L1"/>
<dbReference type="Proteomes" id="UP001529510">
    <property type="component" value="Unassembled WGS sequence"/>
</dbReference>
<comment type="caution">
    <text evidence="1">The sequence shown here is derived from an EMBL/GenBank/DDBJ whole genome shotgun (WGS) entry which is preliminary data.</text>
</comment>
<feature type="non-terminal residue" evidence="1">
    <location>
        <position position="1"/>
    </location>
</feature>
<sequence length="81" mass="9581">QEQLSSSLKGIEDRLVEEYKNSASYKETKSELERIVQGQDYSTRPKSRTVTYSTSFFHQFHWVLKRTFKNLMLNPQTSFAQ</sequence>
<evidence type="ECO:0000313" key="2">
    <source>
        <dbReference type="Proteomes" id="UP001529510"/>
    </source>
</evidence>
<dbReference type="EMBL" id="JAMKFB020000023">
    <property type="protein sequence ID" value="KAL0157494.1"/>
    <property type="molecule type" value="Genomic_DNA"/>
</dbReference>
<keyword evidence="2" id="KW-1185">Reference proteome</keyword>
<name>A0ABD0N7L1_CIRMR</name>
<accession>A0ABD0N7L1</accession>
<organism evidence="1 2">
    <name type="scientific">Cirrhinus mrigala</name>
    <name type="common">Mrigala</name>
    <dbReference type="NCBI Taxonomy" id="683832"/>
    <lineage>
        <taxon>Eukaryota</taxon>
        <taxon>Metazoa</taxon>
        <taxon>Chordata</taxon>
        <taxon>Craniata</taxon>
        <taxon>Vertebrata</taxon>
        <taxon>Euteleostomi</taxon>
        <taxon>Actinopterygii</taxon>
        <taxon>Neopterygii</taxon>
        <taxon>Teleostei</taxon>
        <taxon>Ostariophysi</taxon>
        <taxon>Cypriniformes</taxon>
        <taxon>Cyprinidae</taxon>
        <taxon>Labeoninae</taxon>
        <taxon>Labeonini</taxon>
        <taxon>Cirrhinus</taxon>
    </lineage>
</organism>
<proteinExistence type="predicted"/>